<evidence type="ECO:0000256" key="7">
    <source>
        <dbReference type="ARBA" id="ARBA00023014"/>
    </source>
</evidence>
<dbReference type="GO" id="GO:0005758">
    <property type="term" value="C:mitochondrial intermembrane space"/>
    <property type="evidence" value="ECO:0007669"/>
    <property type="project" value="UniProtKB-SubCell"/>
</dbReference>
<dbReference type="Pfam" id="PF05093">
    <property type="entry name" value="CIAPIN1"/>
    <property type="match status" value="1"/>
</dbReference>
<feature type="binding site" evidence="9">
    <location>
        <position position="273"/>
    </location>
    <ligand>
        <name>[4Fe-4S] cluster</name>
        <dbReference type="ChEBI" id="CHEBI:49883"/>
    </ligand>
</feature>
<dbReference type="InterPro" id="IPR046408">
    <property type="entry name" value="CIAPIN1"/>
</dbReference>
<dbReference type="GO" id="GO:0051539">
    <property type="term" value="F:4 iron, 4 sulfur cluster binding"/>
    <property type="evidence" value="ECO:0007669"/>
    <property type="project" value="UniProtKB-KW"/>
</dbReference>
<dbReference type="STRING" id="436010.A0A166AZ91"/>
<keyword evidence="9" id="KW-0001">2Fe-2S</keyword>
<evidence type="ECO:0000313" key="12">
    <source>
        <dbReference type="EMBL" id="KZP12115.1"/>
    </source>
</evidence>
<name>A0A166AZ91_9AGAM</name>
<comment type="caution">
    <text evidence="9">Lacks conserved residue(s) required for the propagation of feature annotation.</text>
</comment>
<dbReference type="GO" id="GO:0051537">
    <property type="term" value="F:2 iron, 2 sulfur cluster binding"/>
    <property type="evidence" value="ECO:0007669"/>
    <property type="project" value="UniProtKB-UniRule"/>
</dbReference>
<evidence type="ECO:0000256" key="2">
    <source>
        <dbReference type="ARBA" id="ARBA00008169"/>
    </source>
</evidence>
<keyword evidence="13" id="KW-1185">Reference proteome</keyword>
<protein>
    <submittedName>
        <fullName evidence="12">DUF689-domain-containing protein</fullName>
    </submittedName>
</protein>
<dbReference type="GO" id="GO:0016226">
    <property type="term" value="P:iron-sulfur cluster assembly"/>
    <property type="evidence" value="ECO:0007669"/>
    <property type="project" value="UniProtKB-UniRule"/>
</dbReference>
<dbReference type="PANTHER" id="PTHR13273:SF14">
    <property type="entry name" value="ANAMORSIN"/>
    <property type="match status" value="1"/>
</dbReference>
<evidence type="ECO:0000256" key="4">
    <source>
        <dbReference type="ARBA" id="ARBA00022490"/>
    </source>
</evidence>
<dbReference type="PANTHER" id="PTHR13273">
    <property type="entry name" value="ANAMORSIN"/>
    <property type="match status" value="1"/>
</dbReference>
<reference evidence="12 13" key="1">
    <citation type="journal article" date="2016" name="Mol. Biol. Evol.">
        <title>Comparative Genomics of Early-Diverging Mushroom-Forming Fungi Provides Insights into the Origins of Lignocellulose Decay Capabilities.</title>
        <authorList>
            <person name="Nagy L.G."/>
            <person name="Riley R."/>
            <person name="Tritt A."/>
            <person name="Adam C."/>
            <person name="Daum C."/>
            <person name="Floudas D."/>
            <person name="Sun H."/>
            <person name="Yadav J.S."/>
            <person name="Pangilinan J."/>
            <person name="Larsson K.H."/>
            <person name="Matsuura K."/>
            <person name="Barry K."/>
            <person name="Labutti K."/>
            <person name="Kuo R."/>
            <person name="Ohm R.A."/>
            <person name="Bhattacharya S.S."/>
            <person name="Shirouzu T."/>
            <person name="Yoshinaga Y."/>
            <person name="Martin F.M."/>
            <person name="Grigoriev I.V."/>
            <person name="Hibbett D.S."/>
        </authorList>
    </citation>
    <scope>NUCLEOTIDE SEQUENCE [LARGE SCALE GENOMIC DNA]</scope>
    <source>
        <strain evidence="12 13">CBS 109695</strain>
    </source>
</reference>
<evidence type="ECO:0000256" key="1">
    <source>
        <dbReference type="ARBA" id="ARBA00001966"/>
    </source>
</evidence>
<gene>
    <name evidence="12" type="ORF">FIBSPDRAFT_913414</name>
</gene>
<evidence type="ECO:0000259" key="11">
    <source>
        <dbReference type="Pfam" id="PF16803"/>
    </source>
</evidence>
<evidence type="ECO:0000256" key="3">
    <source>
        <dbReference type="ARBA" id="ARBA00022485"/>
    </source>
</evidence>
<feature type="binding site" evidence="9">
    <location>
        <position position="221"/>
    </location>
    <ligand>
        <name>[2Fe-2S] cluster</name>
        <dbReference type="ChEBI" id="CHEBI:190135"/>
    </ligand>
</feature>
<feature type="domain" description="Anamorsin C-terminal" evidence="10">
    <location>
        <begin position="201"/>
        <end position="300"/>
    </location>
</feature>
<sequence>MSTTITTTHDVQVVPSKGLALAIGSLATAEDGKYQSLVANLEGNGTVDRQMSDRLLDGATTLAPSAYSSVHVALSEEDYSKISTNGGSLLSHIYTGLAPLGTLHLLYLSQNGFANLPSELSIVGFNILSSISADSTIIAQKPAQAQTNGTPTSAAIPLRRKLDPARASSKKALWTLSSPSTPPIDAELLLTAADRERPVPTCEPVNSNGPRRKKACKNCSCGLAELEAEELSQSRVVVLDGQLDGSAIEMTQAERLANAAKAAPKATSSCGSCFLGDAFRCASCPYLGLPAFKPGEKVEINLGMDDI</sequence>
<comment type="similarity">
    <text evidence="2 9">Belongs to the anamorsin family.</text>
</comment>
<feature type="binding site" evidence="9">
    <location>
        <position position="270"/>
    </location>
    <ligand>
        <name>[4Fe-4S] cluster</name>
        <dbReference type="ChEBI" id="CHEBI:49883"/>
    </ligand>
</feature>
<dbReference type="HAMAP" id="MF_03115">
    <property type="entry name" value="Anamorsin"/>
    <property type="match status" value="1"/>
</dbReference>
<feature type="binding site" evidence="9">
    <location>
        <position position="281"/>
    </location>
    <ligand>
        <name>[4Fe-4S] cluster</name>
        <dbReference type="ChEBI" id="CHEBI:49883"/>
    </ligand>
</feature>
<feature type="short sequence motif" description="Cx2C motif 1" evidence="9">
    <location>
        <begin position="270"/>
        <end position="273"/>
    </location>
</feature>
<dbReference type="Proteomes" id="UP000076532">
    <property type="component" value="Unassembled WGS sequence"/>
</dbReference>
<dbReference type="GO" id="GO:0046872">
    <property type="term" value="F:metal ion binding"/>
    <property type="evidence" value="ECO:0007669"/>
    <property type="project" value="UniProtKB-KW"/>
</dbReference>
<proteinExistence type="inferred from homology"/>
<dbReference type="AlphaFoldDB" id="A0A166AZ91"/>
<comment type="domain">
    <text evidence="9">The twin Cx2C motifs are involved in the recognition by the mitochondrial MIA40-ERV1 disulfide relay system. The formation of 2 disulfide bonds in the Cx2C motifs through dithiol/disulfide exchange reactions effectively traps the protein in the mitochondrial intermembrane space.</text>
</comment>
<evidence type="ECO:0000259" key="10">
    <source>
        <dbReference type="Pfam" id="PF05093"/>
    </source>
</evidence>
<feature type="short sequence motif" description="Cx2C motif 2" evidence="9">
    <location>
        <begin position="281"/>
        <end position="284"/>
    </location>
</feature>
<evidence type="ECO:0000256" key="5">
    <source>
        <dbReference type="ARBA" id="ARBA00022723"/>
    </source>
</evidence>
<dbReference type="OrthoDB" id="311633at2759"/>
<keyword evidence="4 9" id="KW-0963">Cytoplasm</keyword>
<evidence type="ECO:0000256" key="6">
    <source>
        <dbReference type="ARBA" id="ARBA00023004"/>
    </source>
</evidence>
<dbReference type="EMBL" id="KV417652">
    <property type="protein sequence ID" value="KZP12115.1"/>
    <property type="molecule type" value="Genomic_DNA"/>
</dbReference>
<dbReference type="InterPro" id="IPR007785">
    <property type="entry name" value="Anamorsin"/>
</dbReference>
<comment type="cofactor">
    <cofactor evidence="9">
        <name>[2Fe-2S] cluster</name>
        <dbReference type="ChEBI" id="CHEBI:190135"/>
    </cofactor>
</comment>
<evidence type="ECO:0000256" key="9">
    <source>
        <dbReference type="HAMAP-Rule" id="MF_03115"/>
    </source>
</evidence>
<comment type="subcellular location">
    <subcellularLocation>
        <location evidence="9">Cytoplasm</location>
    </subcellularLocation>
    <subcellularLocation>
        <location evidence="9">Mitochondrion intermembrane space</location>
    </subcellularLocation>
</comment>
<feature type="binding site" evidence="9">
    <location>
        <position position="219"/>
    </location>
    <ligand>
        <name>[2Fe-2S] cluster</name>
        <dbReference type="ChEBI" id="CHEBI:190135"/>
    </ligand>
</feature>
<dbReference type="Pfam" id="PF16803">
    <property type="entry name" value="DRE2_N"/>
    <property type="match status" value="1"/>
</dbReference>
<dbReference type="InterPro" id="IPR031838">
    <property type="entry name" value="Dre2_N"/>
</dbReference>
<dbReference type="GO" id="GO:0009055">
    <property type="term" value="F:electron transfer activity"/>
    <property type="evidence" value="ECO:0007669"/>
    <property type="project" value="UniProtKB-UniRule"/>
</dbReference>
<keyword evidence="8 9" id="KW-0496">Mitochondrion</keyword>
<organism evidence="12 13">
    <name type="scientific">Athelia psychrophila</name>
    <dbReference type="NCBI Taxonomy" id="1759441"/>
    <lineage>
        <taxon>Eukaryota</taxon>
        <taxon>Fungi</taxon>
        <taxon>Dikarya</taxon>
        <taxon>Basidiomycota</taxon>
        <taxon>Agaricomycotina</taxon>
        <taxon>Agaricomycetes</taxon>
        <taxon>Agaricomycetidae</taxon>
        <taxon>Atheliales</taxon>
        <taxon>Atheliaceae</taxon>
        <taxon>Athelia</taxon>
    </lineage>
</organism>
<feature type="binding site" evidence="9">
    <location>
        <position position="202"/>
    </location>
    <ligand>
        <name>[2Fe-2S] cluster</name>
        <dbReference type="ChEBI" id="CHEBI:190135"/>
    </ligand>
</feature>
<keyword evidence="5 9" id="KW-0479">Metal-binding</keyword>
<keyword evidence="3 9" id="KW-0004">4Fe-4S</keyword>
<accession>A0A166AZ91</accession>
<feature type="binding site" evidence="9">
    <location>
        <position position="216"/>
    </location>
    <ligand>
        <name>[2Fe-2S] cluster</name>
        <dbReference type="ChEBI" id="CHEBI:190135"/>
    </ligand>
</feature>
<evidence type="ECO:0000313" key="13">
    <source>
        <dbReference type="Proteomes" id="UP000076532"/>
    </source>
</evidence>
<keyword evidence="6 9" id="KW-0408">Iron</keyword>
<feature type="domain" description="Fe-S cluster assembly protein Dre2 N-terminal" evidence="11">
    <location>
        <begin position="19"/>
        <end position="125"/>
    </location>
</feature>
<feature type="binding site" evidence="9">
    <location>
        <position position="284"/>
    </location>
    <ligand>
        <name>[4Fe-4S] cluster</name>
        <dbReference type="ChEBI" id="CHEBI:49883"/>
    </ligand>
</feature>
<keyword evidence="7 9" id="KW-0411">Iron-sulfur</keyword>
<feature type="region of interest" description="Fe-S binding site B" evidence="9">
    <location>
        <begin position="270"/>
        <end position="284"/>
    </location>
</feature>
<comment type="domain">
    <text evidence="9">The N-terminal domain has structural similarity with S-adenosyl-L-methionine-dependent methyltransferases, but does not bind S-adenosyl-L-methionine. It is required for correct assembly of the 2 Fe-S clusters.</text>
</comment>
<comment type="domain">
    <text evidence="9">The C-terminal domain binds 2 Fe-S clusters but is otherwise mostly in an intrinsically disordered conformation.</text>
</comment>
<evidence type="ECO:0000256" key="8">
    <source>
        <dbReference type="ARBA" id="ARBA00023128"/>
    </source>
</evidence>
<comment type="cofactor">
    <cofactor evidence="1 9">
        <name>[4Fe-4S] cluster</name>
        <dbReference type="ChEBI" id="CHEBI:49883"/>
    </cofactor>
</comment>